<feature type="region of interest" description="Disordered" evidence="1">
    <location>
        <begin position="26"/>
        <end position="47"/>
    </location>
</feature>
<reference evidence="3 4" key="1">
    <citation type="submission" date="2023-08" db="EMBL/GenBank/DDBJ databases">
        <title>Annotated Genome Sequence of Vanrija albida AlHP1.</title>
        <authorList>
            <person name="Herzog R."/>
        </authorList>
    </citation>
    <scope>NUCLEOTIDE SEQUENCE [LARGE SCALE GENOMIC DNA]</scope>
    <source>
        <strain evidence="3 4">AlHP1</strain>
    </source>
</reference>
<protein>
    <submittedName>
        <fullName evidence="3">Uncharacterized protein</fullName>
    </submittedName>
</protein>
<name>A0ABR3Q9A9_9TREE</name>
<proteinExistence type="predicted"/>
<evidence type="ECO:0000256" key="1">
    <source>
        <dbReference type="SAM" id="MobiDB-lite"/>
    </source>
</evidence>
<dbReference type="GeneID" id="95983320"/>
<keyword evidence="4" id="KW-1185">Reference proteome</keyword>
<evidence type="ECO:0000313" key="3">
    <source>
        <dbReference type="EMBL" id="KAL1411326.1"/>
    </source>
</evidence>
<feature type="signal peptide" evidence="2">
    <location>
        <begin position="1"/>
        <end position="19"/>
    </location>
</feature>
<evidence type="ECO:0000256" key="2">
    <source>
        <dbReference type="SAM" id="SignalP"/>
    </source>
</evidence>
<sequence>MLLGKLLATALLLVLPAAAAPANPRDLDAAGLHRGDSPRRAAPPPNPCTTPQFKGQLQALQCTLGAHGAGKFGALLGTLASTSCSAVYPLVTGAQTVLAPQDSAVTPALVGQFTANPALLGQYYSTTKALHRTDFFNQANRVIQLASVSAIYWVGGMASLWMEIQGTTTEAVVLTTDISTATGTALILKNAWGQPATLV</sequence>
<comment type="caution">
    <text evidence="3">The sequence shown here is derived from an EMBL/GenBank/DDBJ whole genome shotgun (WGS) entry which is preliminary data.</text>
</comment>
<gene>
    <name evidence="3" type="ORF">Q8F55_002277</name>
</gene>
<dbReference type="EMBL" id="JBBXJM010000002">
    <property type="protein sequence ID" value="KAL1411326.1"/>
    <property type="molecule type" value="Genomic_DNA"/>
</dbReference>
<dbReference type="RefSeq" id="XP_069211270.1">
    <property type="nucleotide sequence ID" value="XM_069350884.1"/>
</dbReference>
<evidence type="ECO:0000313" key="4">
    <source>
        <dbReference type="Proteomes" id="UP001565368"/>
    </source>
</evidence>
<dbReference type="Proteomes" id="UP001565368">
    <property type="component" value="Unassembled WGS sequence"/>
</dbReference>
<feature type="compositionally biased region" description="Basic and acidic residues" evidence="1">
    <location>
        <begin position="26"/>
        <end position="39"/>
    </location>
</feature>
<keyword evidence="2" id="KW-0732">Signal</keyword>
<organism evidence="3 4">
    <name type="scientific">Vanrija albida</name>
    <dbReference type="NCBI Taxonomy" id="181172"/>
    <lineage>
        <taxon>Eukaryota</taxon>
        <taxon>Fungi</taxon>
        <taxon>Dikarya</taxon>
        <taxon>Basidiomycota</taxon>
        <taxon>Agaricomycotina</taxon>
        <taxon>Tremellomycetes</taxon>
        <taxon>Trichosporonales</taxon>
        <taxon>Trichosporonaceae</taxon>
        <taxon>Vanrija</taxon>
    </lineage>
</organism>
<feature type="chain" id="PRO_5045601277" evidence="2">
    <location>
        <begin position="20"/>
        <end position="199"/>
    </location>
</feature>
<accession>A0ABR3Q9A9</accession>